<proteinExistence type="predicted"/>
<dbReference type="AlphaFoldDB" id="A0A397W0U2"/>
<comment type="caution">
    <text evidence="2">The sequence shown here is derived from an EMBL/GenBank/DDBJ whole genome shotgun (WGS) entry which is preliminary data.</text>
</comment>
<evidence type="ECO:0000256" key="1">
    <source>
        <dbReference type="SAM" id="Phobius"/>
    </source>
</evidence>
<dbReference type="EMBL" id="QKWP01000107">
    <property type="protein sequence ID" value="RIB27217.1"/>
    <property type="molecule type" value="Genomic_DNA"/>
</dbReference>
<protein>
    <submittedName>
        <fullName evidence="2">Uncharacterized protein</fullName>
    </submittedName>
</protein>
<keyword evidence="1" id="KW-1133">Transmembrane helix</keyword>
<feature type="transmembrane region" description="Helical" evidence="1">
    <location>
        <begin position="23"/>
        <end position="41"/>
    </location>
</feature>
<sequence length="67" mass="8229">MNSHPENLIHSTKIGYFAKFDQFLHAFRLCFYYSLFLLLAYRNFFPRYNFAFVYYTDVYILYPVVFA</sequence>
<reference evidence="2 3" key="1">
    <citation type="submission" date="2018-06" db="EMBL/GenBank/DDBJ databases">
        <title>Comparative genomics reveals the genomic features of Rhizophagus irregularis, R. cerebriforme, R. diaphanum and Gigaspora rosea, and their symbiotic lifestyle signature.</title>
        <authorList>
            <person name="Morin E."/>
            <person name="San Clemente H."/>
            <person name="Chen E.C.H."/>
            <person name="De La Providencia I."/>
            <person name="Hainaut M."/>
            <person name="Kuo A."/>
            <person name="Kohler A."/>
            <person name="Murat C."/>
            <person name="Tang N."/>
            <person name="Roy S."/>
            <person name="Loubradou J."/>
            <person name="Henrissat B."/>
            <person name="Grigoriev I.V."/>
            <person name="Corradi N."/>
            <person name="Roux C."/>
            <person name="Martin F.M."/>
        </authorList>
    </citation>
    <scope>NUCLEOTIDE SEQUENCE [LARGE SCALE GENOMIC DNA]</scope>
    <source>
        <strain evidence="2 3">DAOM 194757</strain>
    </source>
</reference>
<keyword evidence="1" id="KW-0812">Transmembrane</keyword>
<feature type="transmembrane region" description="Helical" evidence="1">
    <location>
        <begin position="48"/>
        <end position="66"/>
    </location>
</feature>
<dbReference type="Proteomes" id="UP000266673">
    <property type="component" value="Unassembled WGS sequence"/>
</dbReference>
<name>A0A397W0U2_9GLOM</name>
<keyword evidence="1" id="KW-0472">Membrane</keyword>
<evidence type="ECO:0000313" key="3">
    <source>
        <dbReference type="Proteomes" id="UP000266673"/>
    </source>
</evidence>
<keyword evidence="3" id="KW-1185">Reference proteome</keyword>
<evidence type="ECO:0000313" key="2">
    <source>
        <dbReference type="EMBL" id="RIB27217.1"/>
    </source>
</evidence>
<organism evidence="2 3">
    <name type="scientific">Gigaspora rosea</name>
    <dbReference type="NCBI Taxonomy" id="44941"/>
    <lineage>
        <taxon>Eukaryota</taxon>
        <taxon>Fungi</taxon>
        <taxon>Fungi incertae sedis</taxon>
        <taxon>Mucoromycota</taxon>
        <taxon>Glomeromycotina</taxon>
        <taxon>Glomeromycetes</taxon>
        <taxon>Diversisporales</taxon>
        <taxon>Gigasporaceae</taxon>
        <taxon>Gigaspora</taxon>
    </lineage>
</organism>
<accession>A0A397W0U2</accession>
<gene>
    <name evidence="2" type="ORF">C2G38_2062711</name>
</gene>